<dbReference type="Proteomes" id="UP000677228">
    <property type="component" value="Unassembled WGS sequence"/>
</dbReference>
<comment type="caution">
    <text evidence="3">The sequence shown here is derived from an EMBL/GenBank/DDBJ whole genome shotgun (WGS) entry which is preliminary data.</text>
</comment>
<sequence length="162" mass="18592">MLPQKDNQSLTYGDAVNNDPKRSTAVSNNAKDKHLTEEHSAHVAKRTRRPKTKHHSKMIKWLTMTFHELDRHFARFGVHHRHIVSCIHLCSTAFITDGFQKPIIYICSNHNRGVVSEELGFIQLGCANRPAAKPRQRTNPKDVYSERSQGEPPTCQEWRDIG</sequence>
<reference evidence="3" key="1">
    <citation type="submission" date="2021-02" db="EMBL/GenBank/DDBJ databases">
        <authorList>
            <person name="Nowell W R."/>
        </authorList>
    </citation>
    <scope>NUCLEOTIDE SEQUENCE</scope>
</reference>
<dbReference type="AlphaFoldDB" id="A0A8S2P801"/>
<organism evidence="3 4">
    <name type="scientific">Didymodactylos carnosus</name>
    <dbReference type="NCBI Taxonomy" id="1234261"/>
    <lineage>
        <taxon>Eukaryota</taxon>
        <taxon>Metazoa</taxon>
        <taxon>Spiralia</taxon>
        <taxon>Gnathifera</taxon>
        <taxon>Rotifera</taxon>
        <taxon>Eurotatoria</taxon>
        <taxon>Bdelloidea</taxon>
        <taxon>Philodinida</taxon>
        <taxon>Philodinidae</taxon>
        <taxon>Didymodactylos</taxon>
    </lineage>
</organism>
<dbReference type="EMBL" id="CAJOBA010036828">
    <property type="protein sequence ID" value="CAF4030514.1"/>
    <property type="molecule type" value="Genomic_DNA"/>
</dbReference>
<feature type="compositionally biased region" description="Basic and acidic residues" evidence="1">
    <location>
        <begin position="30"/>
        <end position="41"/>
    </location>
</feature>
<feature type="compositionally biased region" description="Basic and acidic residues" evidence="1">
    <location>
        <begin position="139"/>
        <end position="149"/>
    </location>
</feature>
<feature type="region of interest" description="Disordered" evidence="1">
    <location>
        <begin position="130"/>
        <end position="162"/>
    </location>
</feature>
<dbReference type="Proteomes" id="UP000682733">
    <property type="component" value="Unassembled WGS sequence"/>
</dbReference>
<name>A0A8S2P801_9BILA</name>
<protein>
    <submittedName>
        <fullName evidence="3">Uncharacterized protein</fullName>
    </submittedName>
</protein>
<feature type="compositionally biased region" description="Polar residues" evidence="1">
    <location>
        <begin position="1"/>
        <end position="11"/>
    </location>
</feature>
<dbReference type="EMBL" id="CAJNOK010015287">
    <property type="protein sequence ID" value="CAF1222430.1"/>
    <property type="molecule type" value="Genomic_DNA"/>
</dbReference>
<evidence type="ECO:0000313" key="4">
    <source>
        <dbReference type="Proteomes" id="UP000682733"/>
    </source>
</evidence>
<evidence type="ECO:0000313" key="3">
    <source>
        <dbReference type="EMBL" id="CAF4030514.1"/>
    </source>
</evidence>
<feature type="non-terminal residue" evidence="3">
    <location>
        <position position="1"/>
    </location>
</feature>
<accession>A0A8S2P801</accession>
<proteinExistence type="predicted"/>
<evidence type="ECO:0000313" key="2">
    <source>
        <dbReference type="EMBL" id="CAF1222430.1"/>
    </source>
</evidence>
<feature type="region of interest" description="Disordered" evidence="1">
    <location>
        <begin position="1"/>
        <end position="55"/>
    </location>
</feature>
<evidence type="ECO:0000256" key="1">
    <source>
        <dbReference type="SAM" id="MobiDB-lite"/>
    </source>
</evidence>
<gene>
    <name evidence="2" type="ORF">OVA965_LOCUS24983</name>
    <name evidence="3" type="ORF">TMI583_LOCUS25708</name>
</gene>
<feature type="compositionally biased region" description="Basic residues" evidence="1">
    <location>
        <begin position="42"/>
        <end position="55"/>
    </location>
</feature>